<dbReference type="SUPFAM" id="SSF53383">
    <property type="entry name" value="PLP-dependent transferases"/>
    <property type="match status" value="1"/>
</dbReference>
<dbReference type="InterPro" id="IPR015424">
    <property type="entry name" value="PyrdxlP-dep_Trfase"/>
</dbReference>
<feature type="compositionally biased region" description="Low complexity" evidence="1">
    <location>
        <begin position="123"/>
        <end position="138"/>
    </location>
</feature>
<dbReference type="EMBL" id="JBHTEY010000004">
    <property type="protein sequence ID" value="MFC7617845.1"/>
    <property type="molecule type" value="Genomic_DNA"/>
</dbReference>
<evidence type="ECO:0000313" key="2">
    <source>
        <dbReference type="EMBL" id="MFC7617845.1"/>
    </source>
</evidence>
<gene>
    <name evidence="2" type="ORF">ACFQV2_34995</name>
</gene>
<name>A0ABW2TYQ4_9PSEU</name>
<accession>A0ABW2TYQ4</accession>
<proteinExistence type="predicted"/>
<sequence length="138" mass="14498">MDLLRRTAAHAADFLAGLDARPVAPTAGVAELRKALGHPLTDGGVDAGQVVDDLVRDTADGLLATAGGRFYGWVIGGSVPAALAADWLVSAWDQNAAMHACGPRWPSSRRWRARGSRTCSACPPTRRSGSPRARSPRT</sequence>
<comment type="caution">
    <text evidence="2">The sequence shown here is derived from an EMBL/GenBank/DDBJ whole genome shotgun (WGS) entry which is preliminary data.</text>
</comment>
<dbReference type="Proteomes" id="UP001596512">
    <property type="component" value="Unassembled WGS sequence"/>
</dbReference>
<keyword evidence="3" id="KW-1185">Reference proteome</keyword>
<reference evidence="3" key="1">
    <citation type="journal article" date="2019" name="Int. J. Syst. Evol. Microbiol.">
        <title>The Global Catalogue of Microorganisms (GCM) 10K type strain sequencing project: providing services to taxonomists for standard genome sequencing and annotation.</title>
        <authorList>
            <consortium name="The Broad Institute Genomics Platform"/>
            <consortium name="The Broad Institute Genome Sequencing Center for Infectious Disease"/>
            <person name="Wu L."/>
            <person name="Ma J."/>
        </authorList>
    </citation>
    <scope>NUCLEOTIDE SEQUENCE [LARGE SCALE GENOMIC DNA]</scope>
    <source>
        <strain evidence="3">JCM 17695</strain>
    </source>
</reference>
<evidence type="ECO:0000256" key="1">
    <source>
        <dbReference type="SAM" id="MobiDB-lite"/>
    </source>
</evidence>
<feature type="region of interest" description="Disordered" evidence="1">
    <location>
        <begin position="103"/>
        <end position="138"/>
    </location>
</feature>
<protein>
    <submittedName>
        <fullName evidence="2">Uncharacterized protein</fullName>
    </submittedName>
</protein>
<evidence type="ECO:0000313" key="3">
    <source>
        <dbReference type="Proteomes" id="UP001596512"/>
    </source>
</evidence>
<organism evidence="2 3">
    <name type="scientific">Actinokineospora soli</name>
    <dbReference type="NCBI Taxonomy" id="1048753"/>
    <lineage>
        <taxon>Bacteria</taxon>
        <taxon>Bacillati</taxon>
        <taxon>Actinomycetota</taxon>
        <taxon>Actinomycetes</taxon>
        <taxon>Pseudonocardiales</taxon>
        <taxon>Pseudonocardiaceae</taxon>
        <taxon>Actinokineospora</taxon>
    </lineage>
</organism>